<dbReference type="EMBL" id="CU466930">
    <property type="protein sequence ID" value="CAO80548.1"/>
    <property type="molecule type" value="Genomic_DNA"/>
</dbReference>
<name>B0VGT9_CLOAI</name>
<dbReference type="Pfam" id="PF00534">
    <property type="entry name" value="Glycos_transf_1"/>
    <property type="match status" value="1"/>
</dbReference>
<dbReference type="GO" id="GO:0009103">
    <property type="term" value="P:lipopolysaccharide biosynthetic process"/>
    <property type="evidence" value="ECO:0007669"/>
    <property type="project" value="TreeGrafter"/>
</dbReference>
<protein>
    <recommendedName>
        <fullName evidence="2">Glycosyl transferase family 1 domain-containing protein</fullName>
    </recommendedName>
</protein>
<accession>B0VGT9</accession>
<dbReference type="PANTHER" id="PTHR46401:SF2">
    <property type="entry name" value="GLYCOSYLTRANSFERASE WBBK-RELATED"/>
    <property type="match status" value="1"/>
</dbReference>
<dbReference type="GO" id="GO:0016757">
    <property type="term" value="F:glycosyltransferase activity"/>
    <property type="evidence" value="ECO:0007669"/>
    <property type="project" value="InterPro"/>
</dbReference>
<dbReference type="RefSeq" id="WP_015424408.1">
    <property type="nucleotide sequence ID" value="NC_020449.1"/>
</dbReference>
<dbReference type="OrthoDB" id="9771846at2"/>
<feature type="domain" description="Glycosyl transferase family 1" evidence="2">
    <location>
        <begin position="208"/>
        <end position="352"/>
    </location>
</feature>
<dbReference type="PANTHER" id="PTHR46401">
    <property type="entry name" value="GLYCOSYLTRANSFERASE WBBK-RELATED"/>
    <property type="match status" value="1"/>
</dbReference>
<dbReference type="STRING" id="459349.CLOAM0664"/>
<organism evidence="3 4">
    <name type="scientific">Cloacimonas acidaminovorans (strain Evry)</name>
    <dbReference type="NCBI Taxonomy" id="459349"/>
    <lineage>
        <taxon>Bacteria</taxon>
        <taxon>Pseudomonadati</taxon>
        <taxon>Candidatus Cloacimonadota</taxon>
        <taxon>Candidatus Cloacimonadia</taxon>
        <taxon>Candidatus Cloacimonadales</taxon>
        <taxon>Candidatus Cloacimonadaceae</taxon>
        <taxon>Candidatus Cloacimonas</taxon>
    </lineage>
</organism>
<proteinExistence type="predicted"/>
<evidence type="ECO:0000313" key="3">
    <source>
        <dbReference type="EMBL" id="CAO80548.1"/>
    </source>
</evidence>
<dbReference type="Proteomes" id="UP000002019">
    <property type="component" value="Chromosome"/>
</dbReference>
<reference evidence="3 4" key="1">
    <citation type="journal article" date="2008" name="J. Bacteriol.">
        <title>'Candidatus Cloacamonas acidaminovorans': genome sequence reconstruction provides a first glimpse of a new bacterial division.</title>
        <authorList>
            <person name="Pelletier E."/>
            <person name="Kreimeyer A."/>
            <person name="Bocs S."/>
            <person name="Rouy Z."/>
            <person name="Gyapay G."/>
            <person name="Chouari R."/>
            <person name="Riviere D."/>
            <person name="Ganesan A."/>
            <person name="Daegelen P."/>
            <person name="Sghir A."/>
            <person name="Cohen G.N."/>
            <person name="Medigue C."/>
            <person name="Weissenbach J."/>
            <person name="Le Paslier D."/>
        </authorList>
    </citation>
    <scope>NUCLEOTIDE SEQUENCE [LARGE SCALE GENOMIC DNA]</scope>
    <source>
        <strain evidence="4">Evry</strain>
    </source>
</reference>
<dbReference type="KEGG" id="caci:CLOAM0664"/>
<dbReference type="SUPFAM" id="SSF53756">
    <property type="entry name" value="UDP-Glycosyltransferase/glycogen phosphorylase"/>
    <property type="match status" value="1"/>
</dbReference>
<gene>
    <name evidence="3" type="ordered locus">CLOAM0664</name>
</gene>
<dbReference type="Gene3D" id="3.40.50.2000">
    <property type="entry name" value="Glycogen Phosphorylase B"/>
    <property type="match status" value="2"/>
</dbReference>
<evidence type="ECO:0000256" key="1">
    <source>
        <dbReference type="ARBA" id="ARBA00022679"/>
    </source>
</evidence>
<dbReference type="eggNOG" id="COG0438">
    <property type="taxonomic scope" value="Bacteria"/>
</dbReference>
<dbReference type="CAZy" id="GT4">
    <property type="family name" value="Glycosyltransferase Family 4"/>
</dbReference>
<dbReference type="InterPro" id="IPR001296">
    <property type="entry name" value="Glyco_trans_1"/>
</dbReference>
<dbReference type="CDD" id="cd03801">
    <property type="entry name" value="GT4_PimA-like"/>
    <property type="match status" value="1"/>
</dbReference>
<evidence type="ECO:0000313" key="4">
    <source>
        <dbReference type="Proteomes" id="UP000002019"/>
    </source>
</evidence>
<keyword evidence="4" id="KW-1185">Reference proteome</keyword>
<dbReference type="AlphaFoldDB" id="B0VGT9"/>
<dbReference type="HOGENOM" id="CLU_703383_0_0_0"/>
<sequence length="392" mass="45149">MDVVVFAFSHEDNIFAYTNALCKYTDISVTVILFSYGEVCSASSFTKNIRNFHYGLTTNNVRERMLPPELNNELDQRLKIWLLHLAPKKMSIQNVIISSIYLFLSYIKIKNKFQIYHFNGVGWHSLFLSYLFRKAKKVLTIHDYISHSGEGGKYTSKMNRKLVNNFDYYIQHYDYLANEFSRYYSVERSKVFTIRSGTFDHFKAFVGVTPEYKNYILSFGRISPYKGLIYLVNGFREYCKENNDLHLVIAGEGDVSDILDIINNEPKIHLINKRLSIYELVGLIKNCLFTVCSYTDATHSAVTVTSYTFNKPVLAHNIGGLSEVINNGETGILIPDLRAATIKEGIIKMLELIHSNKTQKGISYLTNQGIMNWHQIANQYEMLYNIIGLTNK</sequence>
<evidence type="ECO:0000259" key="2">
    <source>
        <dbReference type="Pfam" id="PF00534"/>
    </source>
</evidence>
<keyword evidence="1" id="KW-0808">Transferase</keyword>